<evidence type="ECO:0000259" key="4">
    <source>
        <dbReference type="PROSITE" id="PS51000"/>
    </source>
</evidence>
<keyword evidence="6" id="KW-1185">Reference proteome</keyword>
<dbReference type="InterPro" id="IPR018356">
    <property type="entry name" value="Tscrpt_reg_HTH_DeoR_CS"/>
</dbReference>
<sequence>MEYVELTGNPRHDKLISLVMSNGYISNEELAKILNVTPQTIRRDIRQLNDAGLISRHHGGAGRISSIMNTEFSKRETAYIEEKTTIANEVANFIPDGATLFITIGTTVEFVAKALKNKNNLRIITNSIRVANILYQNKGFEVITLGGILRSHNGGIVGPSALSLVSGFRADYLITSLGAIDPDGVLLDFDINEVAVVKAMIEHSRNFILIGDHTKFHASAAIEIGNLKQVSTFITDSKPPANIINILKENKVELRIAKK</sequence>
<dbReference type="PANTHER" id="PTHR30363:SF19">
    <property type="entry name" value="HTH-TYPE TRANSCRIPTIONAL REPRESSOR CSQR"/>
    <property type="match status" value="1"/>
</dbReference>
<reference evidence="5 6" key="1">
    <citation type="submission" date="2018-05" db="EMBL/GenBank/DDBJ databases">
        <title>Reference genomes for bee gut microbiota database.</title>
        <authorList>
            <person name="Ellegaard K.M."/>
        </authorList>
    </citation>
    <scope>NUCLEOTIDE SEQUENCE [LARGE SCALE GENOMIC DNA]</scope>
    <source>
        <strain evidence="5 6">ESL0182</strain>
    </source>
</reference>
<accession>A0A2V4E7W4</accession>
<dbReference type="GO" id="GO:0003700">
    <property type="term" value="F:DNA-binding transcription factor activity"/>
    <property type="evidence" value="ECO:0007669"/>
    <property type="project" value="InterPro"/>
</dbReference>
<dbReference type="PANTHER" id="PTHR30363">
    <property type="entry name" value="HTH-TYPE TRANSCRIPTIONAL REGULATOR SRLR-RELATED"/>
    <property type="match status" value="1"/>
</dbReference>
<dbReference type="SUPFAM" id="SSF46785">
    <property type="entry name" value="Winged helix' DNA-binding domain"/>
    <property type="match status" value="1"/>
</dbReference>
<evidence type="ECO:0000256" key="1">
    <source>
        <dbReference type="ARBA" id="ARBA00023015"/>
    </source>
</evidence>
<dbReference type="InterPro" id="IPR001034">
    <property type="entry name" value="DeoR_HTH"/>
</dbReference>
<dbReference type="PROSITE" id="PS00894">
    <property type="entry name" value="HTH_DEOR_1"/>
    <property type="match status" value="1"/>
</dbReference>
<evidence type="ECO:0000256" key="2">
    <source>
        <dbReference type="ARBA" id="ARBA00023125"/>
    </source>
</evidence>
<dbReference type="SUPFAM" id="SSF100950">
    <property type="entry name" value="NagB/RpiA/CoA transferase-like"/>
    <property type="match status" value="1"/>
</dbReference>
<dbReference type="Gene3D" id="3.40.50.1360">
    <property type="match status" value="1"/>
</dbReference>
<evidence type="ECO:0000256" key="3">
    <source>
        <dbReference type="ARBA" id="ARBA00023163"/>
    </source>
</evidence>
<feature type="domain" description="HTH deoR-type" evidence="4">
    <location>
        <begin position="8"/>
        <end position="63"/>
    </location>
</feature>
<dbReference type="STRING" id="1196095.GAPWK_1546"/>
<name>A0A2V4E7W4_9GAMM</name>
<protein>
    <submittedName>
        <fullName evidence="5">DeoR/GlpR transcriptional regulator</fullName>
    </submittedName>
</protein>
<dbReference type="OrthoDB" id="9814815at2"/>
<dbReference type="InterPro" id="IPR050313">
    <property type="entry name" value="Carb_Metab_HTH_regulators"/>
</dbReference>
<dbReference type="SMART" id="SM00420">
    <property type="entry name" value="HTH_DEOR"/>
    <property type="match status" value="1"/>
</dbReference>
<comment type="caution">
    <text evidence="5">The sequence shown here is derived from an EMBL/GenBank/DDBJ whole genome shotgun (WGS) entry which is preliminary data.</text>
</comment>
<dbReference type="Gene3D" id="1.10.10.10">
    <property type="entry name" value="Winged helix-like DNA-binding domain superfamily/Winged helix DNA-binding domain"/>
    <property type="match status" value="1"/>
</dbReference>
<gene>
    <name evidence="5" type="ORF">DKK70_08415</name>
</gene>
<dbReference type="Proteomes" id="UP000247932">
    <property type="component" value="Unassembled WGS sequence"/>
</dbReference>
<dbReference type="AlphaFoldDB" id="A0A2V4E7W4"/>
<dbReference type="GO" id="GO:0003677">
    <property type="term" value="F:DNA binding"/>
    <property type="evidence" value="ECO:0007669"/>
    <property type="project" value="UniProtKB-KW"/>
</dbReference>
<dbReference type="Pfam" id="PF08220">
    <property type="entry name" value="HTH_DeoR"/>
    <property type="match status" value="1"/>
</dbReference>
<keyword evidence="3" id="KW-0804">Transcription</keyword>
<dbReference type="InterPro" id="IPR037171">
    <property type="entry name" value="NagB/RpiA_transferase-like"/>
</dbReference>
<dbReference type="RefSeq" id="WP_086358135.1">
    <property type="nucleotide sequence ID" value="NZ_QGLR01000010.1"/>
</dbReference>
<dbReference type="InterPro" id="IPR036388">
    <property type="entry name" value="WH-like_DNA-bd_sf"/>
</dbReference>
<keyword evidence="1" id="KW-0805">Transcription regulation</keyword>
<keyword evidence="2" id="KW-0238">DNA-binding</keyword>
<dbReference type="Pfam" id="PF00455">
    <property type="entry name" value="DeoRC"/>
    <property type="match status" value="1"/>
</dbReference>
<dbReference type="PROSITE" id="PS51000">
    <property type="entry name" value="HTH_DEOR_2"/>
    <property type="match status" value="1"/>
</dbReference>
<dbReference type="InterPro" id="IPR014036">
    <property type="entry name" value="DeoR-like_C"/>
</dbReference>
<dbReference type="SMART" id="SM01134">
    <property type="entry name" value="DeoRC"/>
    <property type="match status" value="1"/>
</dbReference>
<dbReference type="InterPro" id="IPR036390">
    <property type="entry name" value="WH_DNA-bd_sf"/>
</dbReference>
<evidence type="ECO:0000313" key="5">
    <source>
        <dbReference type="EMBL" id="PXZ07161.1"/>
    </source>
</evidence>
<organism evidence="5 6">
    <name type="scientific">Gilliamella apicola</name>
    <dbReference type="NCBI Taxonomy" id="1196095"/>
    <lineage>
        <taxon>Bacteria</taxon>
        <taxon>Pseudomonadati</taxon>
        <taxon>Pseudomonadota</taxon>
        <taxon>Gammaproteobacteria</taxon>
        <taxon>Orbales</taxon>
        <taxon>Orbaceae</taxon>
        <taxon>Gilliamella</taxon>
    </lineage>
</organism>
<proteinExistence type="predicted"/>
<dbReference type="PRINTS" id="PR00037">
    <property type="entry name" value="HTHLACR"/>
</dbReference>
<evidence type="ECO:0000313" key="6">
    <source>
        <dbReference type="Proteomes" id="UP000247932"/>
    </source>
</evidence>
<dbReference type="EMBL" id="QGLR01000010">
    <property type="protein sequence ID" value="PXZ07161.1"/>
    <property type="molecule type" value="Genomic_DNA"/>
</dbReference>